<dbReference type="Proteomes" id="UP000020681">
    <property type="component" value="Unassembled WGS sequence"/>
</dbReference>
<evidence type="ECO:0000313" key="3">
    <source>
        <dbReference type="Proteomes" id="UP000020681"/>
    </source>
</evidence>
<name>A0ABN0QKZ5_MYCUL</name>
<proteinExistence type="predicted"/>
<comment type="caution">
    <text evidence="2">The sequence shown here is derived from an EMBL/GenBank/DDBJ whole genome shotgun (WGS) entry which is preliminary data.</text>
</comment>
<sequence length="39" mass="4536">MERAMRRVHGRKWRKLFPPDAAASGAGKPDRVHDHQLEQ</sequence>
<feature type="region of interest" description="Disordered" evidence="1">
    <location>
        <begin position="1"/>
        <end position="39"/>
    </location>
</feature>
<accession>A0ABN0QKZ5</accession>
<dbReference type="EMBL" id="JAOL01000205">
    <property type="protein sequence ID" value="EUA85217.1"/>
    <property type="molecule type" value="Genomic_DNA"/>
</dbReference>
<protein>
    <submittedName>
        <fullName evidence="2">Uncharacterized protein</fullName>
    </submittedName>
</protein>
<reference evidence="2 3" key="1">
    <citation type="submission" date="2014-01" db="EMBL/GenBank/DDBJ databases">
        <authorList>
            <person name="Dobos K."/>
            <person name="Lenaerts A."/>
            <person name="Ordway D."/>
            <person name="DeGroote M.A."/>
            <person name="Parker T."/>
            <person name="Sizemore C."/>
            <person name="Tallon L.J."/>
            <person name="Sadzewicz L.K."/>
            <person name="Sengamalay N."/>
            <person name="Fraser C.M."/>
            <person name="Hine E."/>
            <person name="Shefchek K.A."/>
            <person name="Das S.P."/>
            <person name="Tettelin H."/>
        </authorList>
    </citation>
    <scope>NUCLEOTIDE SEQUENCE [LARGE SCALE GENOMIC DNA]</scope>
    <source>
        <strain evidence="2 3">Harvey</strain>
    </source>
</reference>
<gene>
    <name evidence="2" type="ORF">I551_8345</name>
</gene>
<feature type="compositionally biased region" description="Basic and acidic residues" evidence="1">
    <location>
        <begin position="28"/>
        <end position="39"/>
    </location>
</feature>
<organism evidence="2 3">
    <name type="scientific">Mycobacterium ulcerans str. Harvey</name>
    <dbReference type="NCBI Taxonomy" id="1299332"/>
    <lineage>
        <taxon>Bacteria</taxon>
        <taxon>Bacillati</taxon>
        <taxon>Actinomycetota</taxon>
        <taxon>Actinomycetes</taxon>
        <taxon>Mycobacteriales</taxon>
        <taxon>Mycobacteriaceae</taxon>
        <taxon>Mycobacterium</taxon>
        <taxon>Mycobacterium ulcerans group</taxon>
    </lineage>
</organism>
<keyword evidence="3" id="KW-1185">Reference proteome</keyword>
<evidence type="ECO:0000313" key="2">
    <source>
        <dbReference type="EMBL" id="EUA85217.1"/>
    </source>
</evidence>
<evidence type="ECO:0000256" key="1">
    <source>
        <dbReference type="SAM" id="MobiDB-lite"/>
    </source>
</evidence>
<feature type="compositionally biased region" description="Basic residues" evidence="1">
    <location>
        <begin position="1"/>
        <end position="15"/>
    </location>
</feature>